<sequence>MTAFFSSIIATFVTIPLLGYIIVFIVSKLITKKHRKSIGMALDVTTLLLIICVHYLIMAIWEISLLWLIFIILILTAAAFVVAQWKVKHDIHLTKVFKGFWRFNFLLFSFVYFALLIYGLILRVSLSVS</sequence>
<dbReference type="PIRSF" id="PIRSF030092">
    <property type="entry name" value="UCP030092"/>
    <property type="match status" value="1"/>
</dbReference>
<comment type="caution">
    <text evidence="2">The sequence shown here is derived from an EMBL/GenBank/DDBJ whole genome shotgun (WGS) entry which is preliminary data.</text>
</comment>
<evidence type="ECO:0008006" key="4">
    <source>
        <dbReference type="Google" id="ProtNLM"/>
    </source>
</evidence>
<dbReference type="InterPro" id="IPR024515">
    <property type="entry name" value="DUF3397"/>
</dbReference>
<dbReference type="InterPro" id="IPR016945">
    <property type="entry name" value="UCP030092"/>
</dbReference>
<accession>A0A7X0HMX7</accession>
<dbReference type="RefSeq" id="WP_184521967.1">
    <property type="nucleotide sequence ID" value="NZ_JACHGK010000001.1"/>
</dbReference>
<protein>
    <recommendedName>
        <fullName evidence="4">DUF3397 domain-containing protein</fullName>
    </recommendedName>
</protein>
<keyword evidence="1" id="KW-1133">Transmembrane helix</keyword>
<proteinExistence type="predicted"/>
<feature type="transmembrane region" description="Helical" evidence="1">
    <location>
        <begin position="63"/>
        <end position="83"/>
    </location>
</feature>
<feature type="transmembrane region" description="Helical" evidence="1">
    <location>
        <begin position="38"/>
        <end position="57"/>
    </location>
</feature>
<keyword evidence="3" id="KW-1185">Reference proteome</keyword>
<reference evidence="2 3" key="1">
    <citation type="submission" date="2020-08" db="EMBL/GenBank/DDBJ databases">
        <title>Genomic Encyclopedia of Type Strains, Phase IV (KMG-IV): sequencing the most valuable type-strain genomes for metagenomic binning, comparative biology and taxonomic classification.</title>
        <authorList>
            <person name="Goeker M."/>
        </authorList>
    </citation>
    <scope>NUCLEOTIDE SEQUENCE [LARGE SCALE GENOMIC DNA]</scope>
    <source>
        <strain evidence="2 3">DSM 5391</strain>
    </source>
</reference>
<name>A0A7X0HMX7_9BACI</name>
<feature type="transmembrane region" description="Helical" evidence="1">
    <location>
        <begin position="6"/>
        <end position="26"/>
    </location>
</feature>
<dbReference type="AlphaFoldDB" id="A0A7X0HMX7"/>
<gene>
    <name evidence="2" type="ORF">HNR53_000322</name>
</gene>
<dbReference type="EMBL" id="JACHGK010000001">
    <property type="protein sequence ID" value="MBB6443734.1"/>
    <property type="molecule type" value="Genomic_DNA"/>
</dbReference>
<evidence type="ECO:0000313" key="2">
    <source>
        <dbReference type="EMBL" id="MBB6443734.1"/>
    </source>
</evidence>
<keyword evidence="1" id="KW-0812">Transmembrane</keyword>
<keyword evidence="1" id="KW-0472">Membrane</keyword>
<organism evidence="2 3">
    <name type="scientific">Bacillus benzoevorans</name>
    <dbReference type="NCBI Taxonomy" id="1456"/>
    <lineage>
        <taxon>Bacteria</taxon>
        <taxon>Bacillati</taxon>
        <taxon>Bacillota</taxon>
        <taxon>Bacilli</taxon>
        <taxon>Bacillales</taxon>
        <taxon>Bacillaceae</taxon>
        <taxon>Bacillus</taxon>
    </lineage>
</organism>
<feature type="transmembrane region" description="Helical" evidence="1">
    <location>
        <begin position="103"/>
        <end position="126"/>
    </location>
</feature>
<evidence type="ECO:0000313" key="3">
    <source>
        <dbReference type="Proteomes" id="UP000531594"/>
    </source>
</evidence>
<evidence type="ECO:0000256" key="1">
    <source>
        <dbReference type="SAM" id="Phobius"/>
    </source>
</evidence>
<dbReference type="Pfam" id="PF11877">
    <property type="entry name" value="DUF3397"/>
    <property type="match status" value="1"/>
</dbReference>
<dbReference type="Proteomes" id="UP000531594">
    <property type="component" value="Unassembled WGS sequence"/>
</dbReference>